<dbReference type="Pfam" id="PF02470">
    <property type="entry name" value="MlaD"/>
    <property type="match status" value="1"/>
</dbReference>
<dbReference type="InterPro" id="IPR003399">
    <property type="entry name" value="Mce/MlaD"/>
</dbReference>
<gene>
    <name evidence="2" type="ORF">HQ605_14280</name>
</gene>
<dbReference type="InterPro" id="IPR052336">
    <property type="entry name" value="MlaD_Phospholipid_Transporter"/>
</dbReference>
<dbReference type="PROSITE" id="PS51257">
    <property type="entry name" value="PROKAR_LIPOPROTEIN"/>
    <property type="match status" value="1"/>
</dbReference>
<feature type="domain" description="Mce/MlaD" evidence="1">
    <location>
        <begin position="44"/>
        <end position="118"/>
    </location>
</feature>
<reference evidence="2 3" key="1">
    <citation type="submission" date="2020-06" db="EMBL/GenBank/DDBJ databases">
        <title>Taxonomy, biology and ecology of Rhodococcus bacteria occurring in California pistachio and other woody hosts as revealed by genome sequence analyses.</title>
        <authorList>
            <person name="Gai Y."/>
            <person name="Riely B."/>
        </authorList>
    </citation>
    <scope>NUCLEOTIDE SEQUENCE [LARGE SCALE GENOMIC DNA]</scope>
    <source>
        <strain evidence="2 3">BP-284</strain>
    </source>
</reference>
<dbReference type="PANTHER" id="PTHR33371">
    <property type="entry name" value="INTERMEMBRANE PHOSPHOLIPID TRANSPORT SYSTEM BINDING PROTEIN MLAD-RELATED"/>
    <property type="match status" value="1"/>
</dbReference>
<name>A0ABS7NVF3_9NOCA</name>
<accession>A0ABS7NVF3</accession>
<dbReference type="RefSeq" id="WP_068099411.1">
    <property type="nucleotide sequence ID" value="NZ_JABUKE010000015.1"/>
</dbReference>
<comment type="caution">
    <text evidence="2">The sequence shown here is derived from an EMBL/GenBank/DDBJ whole genome shotgun (WGS) entry which is preliminary data.</text>
</comment>
<protein>
    <submittedName>
        <fullName evidence="2">MCE family protein</fullName>
    </submittedName>
</protein>
<keyword evidence="3" id="KW-1185">Reference proteome</keyword>
<dbReference type="Proteomes" id="UP001520140">
    <property type="component" value="Unassembled WGS sequence"/>
</dbReference>
<dbReference type="PANTHER" id="PTHR33371:SF15">
    <property type="entry name" value="LIPOPROTEIN LPRN"/>
    <property type="match status" value="1"/>
</dbReference>
<dbReference type="EMBL" id="JABUKG010000015">
    <property type="protein sequence ID" value="MBY6321990.1"/>
    <property type="molecule type" value="Genomic_DNA"/>
</dbReference>
<proteinExistence type="predicted"/>
<evidence type="ECO:0000313" key="3">
    <source>
        <dbReference type="Proteomes" id="UP001520140"/>
    </source>
</evidence>
<sequence length="350" mass="36903">MTRHSRLLLRAVAAGIAAVTAFSVAGCGASIADLPLPGSYVPGPTYRVDIEFSSVLNLPDRAKVVLDGVDVGLLNSVTLVGNTAVAAVDIDRTVDLPAATRAELRQGTILGEIYVSLQRPAPDAPQGGTLQDGDTIPLERTDPADNVEDVLRGLSEVVAGGNIVDFQRSIDRFNRAIPPPETVDLINEKARQALTDLSNGDAELDRILGAAETVFDSFQARTDTLDTMLTTGPERVAGLADSLLVVVDSLIDLGYMSRSIGGVINPVYGDLRSVISTIQPMVRTLATADLTAPMLASRMDALLRERLVPFFSGTPNVRITSVSGPPAPGAAPVDRANEMIAVLRGIGFVR</sequence>
<organism evidence="2 3">
    <name type="scientific">Rhodococcoides kroppenstedtii</name>
    <dbReference type="NCBI Taxonomy" id="293050"/>
    <lineage>
        <taxon>Bacteria</taxon>
        <taxon>Bacillati</taxon>
        <taxon>Actinomycetota</taxon>
        <taxon>Actinomycetes</taxon>
        <taxon>Mycobacteriales</taxon>
        <taxon>Nocardiaceae</taxon>
        <taxon>Rhodococcoides</taxon>
    </lineage>
</organism>
<evidence type="ECO:0000313" key="2">
    <source>
        <dbReference type="EMBL" id="MBY6321990.1"/>
    </source>
</evidence>
<evidence type="ECO:0000259" key="1">
    <source>
        <dbReference type="Pfam" id="PF02470"/>
    </source>
</evidence>